<keyword evidence="3" id="KW-1185">Reference proteome</keyword>
<reference evidence="2 3" key="1">
    <citation type="submission" date="2014-06" db="EMBL/GenBank/DDBJ databases">
        <authorList>
            <person name="Swart Estienne"/>
        </authorList>
    </citation>
    <scope>NUCLEOTIDE SEQUENCE [LARGE SCALE GENOMIC DNA]</scope>
    <source>
        <strain evidence="2 3">130c</strain>
    </source>
</reference>
<dbReference type="AlphaFoldDB" id="A0A078AAE1"/>
<dbReference type="EMBL" id="CCKQ01007806">
    <property type="protein sequence ID" value="CDW79230.1"/>
    <property type="molecule type" value="Genomic_DNA"/>
</dbReference>
<sequence length="576" mass="66977">MNSSSSSFMDKRKKTNILRAMTTRKKRTWSYKLVKKWRNLDMYGQKVHLTYKGHKKFKTSIGALFTVITRTLLVLFMAYELSLLYTQSHAINNTKYFIRNPNSDAINLKEHGFDLAFGVSKAIDESYGVFKAYQIETTGQAKTYVYESIFMFWVSKSEQFIRVENIKITDDNLDIETKIVASLNLKLDRRSVQFGILIDFLIGALEKIGGFKEGIINSKAFKEDKNQEQSNRTSTAKMNANDQEKFSSVKTVKINDSVTMDILDKKQPEKNKDLETLTSRVHHQNKLTNEQSNTVFNEVIGRSRFIYKTTDVIKYLVKCLCWRRSKKLKKDPNTIQHFMYKKANEKIEQELDIVNLVRSIRKLRLMTKVMLTHRSNILLKFQRKNLIECESSSSDSDHHRFDTMKLMDSKNELVKLSVVQKIKRNLNSLTEVKLDQIDKNLIRGLYHIKTQQNEENTTITDGDRLNTKLFQKFGTINLSSMEHDTTPINTSQMPSGLPRLPRFKTLLDVSETQNDLFQVENSPKVSVRQRMRSSRWEGESQIIENDSNISQRDDDLISPNKEIPSSKGESLREFEN</sequence>
<dbReference type="Proteomes" id="UP000039865">
    <property type="component" value="Unassembled WGS sequence"/>
</dbReference>
<organism evidence="2 3">
    <name type="scientific">Stylonychia lemnae</name>
    <name type="common">Ciliate</name>
    <dbReference type="NCBI Taxonomy" id="5949"/>
    <lineage>
        <taxon>Eukaryota</taxon>
        <taxon>Sar</taxon>
        <taxon>Alveolata</taxon>
        <taxon>Ciliophora</taxon>
        <taxon>Intramacronucleata</taxon>
        <taxon>Spirotrichea</taxon>
        <taxon>Stichotrichia</taxon>
        <taxon>Sporadotrichida</taxon>
        <taxon>Oxytrichidae</taxon>
        <taxon>Stylonychinae</taxon>
        <taxon>Stylonychia</taxon>
    </lineage>
</organism>
<feature type="region of interest" description="Disordered" evidence="1">
    <location>
        <begin position="529"/>
        <end position="576"/>
    </location>
</feature>
<evidence type="ECO:0000256" key="1">
    <source>
        <dbReference type="SAM" id="MobiDB-lite"/>
    </source>
</evidence>
<name>A0A078AAE1_STYLE</name>
<accession>A0A078AAE1</accession>
<evidence type="ECO:0000313" key="3">
    <source>
        <dbReference type="Proteomes" id="UP000039865"/>
    </source>
</evidence>
<gene>
    <name evidence="2" type="primary">Contig3825.g4091</name>
    <name evidence="2" type="ORF">STYLEM_8216</name>
</gene>
<protein>
    <submittedName>
        <fullName evidence="2">Uncharacterized protein</fullName>
    </submittedName>
</protein>
<dbReference type="OrthoDB" id="324324at2759"/>
<evidence type="ECO:0000313" key="2">
    <source>
        <dbReference type="EMBL" id="CDW79230.1"/>
    </source>
</evidence>
<proteinExistence type="predicted"/>
<dbReference type="InParanoid" id="A0A078AAE1"/>